<evidence type="ECO:0000313" key="1">
    <source>
        <dbReference type="EMBL" id="MED6176652.1"/>
    </source>
</evidence>
<comment type="caution">
    <text evidence="1">The sequence shown here is derived from an EMBL/GenBank/DDBJ whole genome shotgun (WGS) entry which is preliminary data.</text>
</comment>
<evidence type="ECO:0000313" key="2">
    <source>
        <dbReference type="Proteomes" id="UP001341840"/>
    </source>
</evidence>
<protein>
    <submittedName>
        <fullName evidence="1">Uncharacterized protein</fullName>
    </submittedName>
</protein>
<accession>A0ABU6VUJ1</accession>
<organism evidence="1 2">
    <name type="scientific">Stylosanthes scabra</name>
    <dbReference type="NCBI Taxonomy" id="79078"/>
    <lineage>
        <taxon>Eukaryota</taxon>
        <taxon>Viridiplantae</taxon>
        <taxon>Streptophyta</taxon>
        <taxon>Embryophyta</taxon>
        <taxon>Tracheophyta</taxon>
        <taxon>Spermatophyta</taxon>
        <taxon>Magnoliopsida</taxon>
        <taxon>eudicotyledons</taxon>
        <taxon>Gunneridae</taxon>
        <taxon>Pentapetalae</taxon>
        <taxon>rosids</taxon>
        <taxon>fabids</taxon>
        <taxon>Fabales</taxon>
        <taxon>Fabaceae</taxon>
        <taxon>Papilionoideae</taxon>
        <taxon>50 kb inversion clade</taxon>
        <taxon>dalbergioids sensu lato</taxon>
        <taxon>Dalbergieae</taxon>
        <taxon>Pterocarpus clade</taxon>
        <taxon>Stylosanthes</taxon>
    </lineage>
</organism>
<gene>
    <name evidence="1" type="ORF">PIB30_090281</name>
</gene>
<proteinExistence type="predicted"/>
<sequence length="71" mass="7071">MGLSGVVTPKQGLGMDNPIAEKSSTLGVGLGSPRVCLKLDGARLGMGLIGRARLGVAGTPRLGVLLMGEGL</sequence>
<feature type="non-terminal residue" evidence="1">
    <location>
        <position position="71"/>
    </location>
</feature>
<reference evidence="1 2" key="1">
    <citation type="journal article" date="2023" name="Plants (Basel)">
        <title>Bridging the Gap: Combining Genomics and Transcriptomics Approaches to Understand Stylosanthes scabra, an Orphan Legume from the Brazilian Caatinga.</title>
        <authorList>
            <person name="Ferreira-Neto J.R.C."/>
            <person name="da Silva M.D."/>
            <person name="Binneck E."/>
            <person name="de Melo N.F."/>
            <person name="da Silva R.H."/>
            <person name="de Melo A.L.T.M."/>
            <person name="Pandolfi V."/>
            <person name="Bustamante F.O."/>
            <person name="Brasileiro-Vidal A.C."/>
            <person name="Benko-Iseppon A.M."/>
        </authorList>
    </citation>
    <scope>NUCLEOTIDE SEQUENCE [LARGE SCALE GENOMIC DNA]</scope>
    <source>
        <tissue evidence="1">Leaves</tissue>
    </source>
</reference>
<dbReference type="EMBL" id="JASCZI010152769">
    <property type="protein sequence ID" value="MED6176652.1"/>
    <property type="molecule type" value="Genomic_DNA"/>
</dbReference>
<keyword evidence="2" id="KW-1185">Reference proteome</keyword>
<dbReference type="Proteomes" id="UP001341840">
    <property type="component" value="Unassembled WGS sequence"/>
</dbReference>
<name>A0ABU6VUJ1_9FABA</name>